<dbReference type="InterPro" id="IPR025144">
    <property type="entry name" value="DUF4085"/>
</dbReference>
<reference evidence="1 2" key="1">
    <citation type="submission" date="2023-09" db="EMBL/GenBank/DDBJ databases">
        <title>Complete Genome and Methylome dissection of Bacillus brevis NEB573 original source of BbsI restriction endonuclease.</title>
        <authorList>
            <person name="Fomenkov A."/>
            <person name="Roberts R.D."/>
        </authorList>
    </citation>
    <scope>NUCLEOTIDE SEQUENCE [LARGE SCALE GENOMIC DNA]</scope>
    <source>
        <strain evidence="1 2">NEB573</strain>
    </source>
</reference>
<keyword evidence="2" id="KW-1185">Reference proteome</keyword>
<dbReference type="Proteomes" id="UP001256827">
    <property type="component" value="Chromosome"/>
</dbReference>
<dbReference type="RefSeq" id="WP_310770304.1">
    <property type="nucleotide sequence ID" value="NZ_CP134050.1"/>
</dbReference>
<dbReference type="EMBL" id="CP134050">
    <property type="protein sequence ID" value="WNC16010.1"/>
    <property type="molecule type" value="Genomic_DNA"/>
</dbReference>
<sequence length="88" mass="10401">MKSIEYPSKDTFVMTLDCRGGFHYFTDITLTFTGVEELFVPDHFEGAWWLYNEVYSTKTGFELHVLFERPFSEMKISAENVFIAERKK</sequence>
<evidence type="ECO:0000313" key="2">
    <source>
        <dbReference type="Proteomes" id="UP001256827"/>
    </source>
</evidence>
<accession>A0ABY9T7D3</accession>
<proteinExistence type="predicted"/>
<organism evidence="1 2">
    <name type="scientific">Brevibacillus brevis</name>
    <name type="common">Bacillus brevis</name>
    <dbReference type="NCBI Taxonomy" id="1393"/>
    <lineage>
        <taxon>Bacteria</taxon>
        <taxon>Bacillati</taxon>
        <taxon>Bacillota</taxon>
        <taxon>Bacilli</taxon>
        <taxon>Bacillales</taxon>
        <taxon>Paenibacillaceae</taxon>
        <taxon>Brevibacillus</taxon>
    </lineage>
</organism>
<dbReference type="Pfam" id="PF13315">
    <property type="entry name" value="DUF4085"/>
    <property type="match status" value="1"/>
</dbReference>
<name>A0ABY9T7D3_BREBE</name>
<evidence type="ECO:0000313" key="1">
    <source>
        <dbReference type="EMBL" id="WNC16010.1"/>
    </source>
</evidence>
<gene>
    <name evidence="1" type="ORF">RGB73_06755</name>
</gene>
<protein>
    <submittedName>
        <fullName evidence="1">DUF4085 family protein</fullName>
    </submittedName>
</protein>